<organism evidence="5 6">
    <name type="scientific">Ophiocordyceps sinensis</name>
    <dbReference type="NCBI Taxonomy" id="72228"/>
    <lineage>
        <taxon>Eukaryota</taxon>
        <taxon>Fungi</taxon>
        <taxon>Dikarya</taxon>
        <taxon>Ascomycota</taxon>
        <taxon>Pezizomycotina</taxon>
        <taxon>Sordariomycetes</taxon>
        <taxon>Hypocreomycetidae</taxon>
        <taxon>Hypocreales</taxon>
        <taxon>Ophiocordycipitaceae</taxon>
        <taxon>Ophiocordyceps</taxon>
    </lineage>
</organism>
<proteinExistence type="inferred from homology"/>
<evidence type="ECO:0000313" key="5">
    <source>
        <dbReference type="EMBL" id="KAF4510604.1"/>
    </source>
</evidence>
<dbReference type="PANTHER" id="PTHR43245">
    <property type="entry name" value="BIFUNCTIONAL POLYMYXIN RESISTANCE PROTEIN ARNA"/>
    <property type="match status" value="1"/>
</dbReference>
<name>A0A8H4V7B6_9HYPO</name>
<evidence type="ECO:0000313" key="6">
    <source>
        <dbReference type="Proteomes" id="UP000557566"/>
    </source>
</evidence>
<reference evidence="5 6" key="1">
    <citation type="journal article" date="2020" name="Genome Biol. Evol.">
        <title>A new high-quality draft genome assembly of the Chinese cordyceps Ophiocordyceps sinensis.</title>
        <authorList>
            <person name="Shu R."/>
            <person name="Zhang J."/>
            <person name="Meng Q."/>
            <person name="Zhang H."/>
            <person name="Zhou G."/>
            <person name="Li M."/>
            <person name="Wu P."/>
            <person name="Zhao Y."/>
            <person name="Chen C."/>
            <person name="Qin Q."/>
        </authorList>
    </citation>
    <scope>NUCLEOTIDE SEQUENCE [LARGE SCALE GENOMIC DNA]</scope>
    <source>
        <strain evidence="5 6">IOZ07</strain>
    </source>
</reference>
<evidence type="ECO:0000256" key="1">
    <source>
        <dbReference type="ARBA" id="ARBA00009219"/>
    </source>
</evidence>
<dbReference type="Pfam" id="PF01073">
    <property type="entry name" value="3Beta_HSD"/>
    <property type="match status" value="1"/>
</dbReference>
<dbReference type="PANTHER" id="PTHR43245:SF51">
    <property type="entry name" value="SHORT CHAIN DEHYDROGENASE_REDUCTASE FAMILY 42E, MEMBER 2"/>
    <property type="match status" value="1"/>
</dbReference>
<dbReference type="InterPro" id="IPR050177">
    <property type="entry name" value="Lipid_A_modif_metabolic_enz"/>
</dbReference>
<dbReference type="Gene3D" id="3.40.50.720">
    <property type="entry name" value="NAD(P)-binding Rossmann-like Domain"/>
    <property type="match status" value="1"/>
</dbReference>
<dbReference type="InterPro" id="IPR036291">
    <property type="entry name" value="NAD(P)-bd_dom_sf"/>
</dbReference>
<dbReference type="AlphaFoldDB" id="A0A8H4V7B6"/>
<feature type="region of interest" description="Disordered" evidence="3">
    <location>
        <begin position="1"/>
        <end position="27"/>
    </location>
</feature>
<dbReference type="EMBL" id="JAAVMX010000003">
    <property type="protein sequence ID" value="KAF4510604.1"/>
    <property type="molecule type" value="Genomic_DNA"/>
</dbReference>
<keyword evidence="6" id="KW-1185">Reference proteome</keyword>
<dbReference type="SUPFAM" id="SSF51735">
    <property type="entry name" value="NAD(P)-binding Rossmann-fold domains"/>
    <property type="match status" value="1"/>
</dbReference>
<keyword evidence="2" id="KW-0560">Oxidoreductase</keyword>
<gene>
    <name evidence="5" type="ORF">G6O67_002480</name>
</gene>
<comment type="similarity">
    <text evidence="1">Belongs to the 3-beta-HSD family.</text>
</comment>
<dbReference type="Proteomes" id="UP000557566">
    <property type="component" value="Unassembled WGS sequence"/>
</dbReference>
<accession>A0A8H4V7B6</accession>
<evidence type="ECO:0000256" key="2">
    <source>
        <dbReference type="ARBA" id="ARBA00023002"/>
    </source>
</evidence>
<dbReference type="GO" id="GO:0016616">
    <property type="term" value="F:oxidoreductase activity, acting on the CH-OH group of donors, NAD or NADP as acceptor"/>
    <property type="evidence" value="ECO:0007669"/>
    <property type="project" value="InterPro"/>
</dbReference>
<dbReference type="OrthoDB" id="10058185at2759"/>
<feature type="compositionally biased region" description="Polar residues" evidence="3">
    <location>
        <begin position="1"/>
        <end position="13"/>
    </location>
</feature>
<feature type="domain" description="3-beta hydroxysteroid dehydrogenase/isomerase" evidence="4">
    <location>
        <begin position="59"/>
        <end position="348"/>
    </location>
</feature>
<dbReference type="GO" id="GO:0006694">
    <property type="term" value="P:steroid biosynthetic process"/>
    <property type="evidence" value="ECO:0007669"/>
    <property type="project" value="InterPro"/>
</dbReference>
<comment type="caution">
    <text evidence="5">The sequence shown here is derived from an EMBL/GenBank/DDBJ whole genome shotgun (WGS) entry which is preliminary data.</text>
</comment>
<sequence length="433" mass="46287">MRITGAQVTCDTETTPRKDVTQNSPPIIKDLISPTTTAMAAPPPTPPPGDHGRELGHVVVIGGNGFLGHHIVAQALNRVDGAALAWSASAVTSIDLACDRNRVPGAAYHECDIADAPALAALVARLRPDVVVHTASPVASGEGPVARDLYRRVNVGGTRAVVDACQQPAAAVKALVYTSSASVVSDNRSDLLNADERWPVIRGELQHEYYSESKAAAEEIVLAANRHSPSNLLTTSLRPAGIFGEGDVQTLAGLLRALRARRTNVQLGDNLNIFDFTYVGNVAHAHLLAAHALLATAAAFSSASSTVSAPLDHERVDGEAFFVTNDSPCYFWDFARAVWRAAGHDAGTAGVWRLSRTLGVALGFLSEVFSSIVGRPATFTRQRAVISTMTRYYNITKAKTVLRYEPLWSLPEGVARGVGWFLEQDKRDTVKAQ</sequence>
<evidence type="ECO:0000256" key="3">
    <source>
        <dbReference type="SAM" id="MobiDB-lite"/>
    </source>
</evidence>
<protein>
    <recommendedName>
        <fullName evidence="4">3-beta hydroxysteroid dehydrogenase/isomerase domain-containing protein</fullName>
    </recommendedName>
</protein>
<dbReference type="InterPro" id="IPR002225">
    <property type="entry name" value="3Beta_OHSteriod_DH/Estase"/>
</dbReference>
<evidence type="ECO:0000259" key="4">
    <source>
        <dbReference type="Pfam" id="PF01073"/>
    </source>
</evidence>